<organism evidence="1 2">
    <name type="scientific">Paludibaculum fermentans</name>
    <dbReference type="NCBI Taxonomy" id="1473598"/>
    <lineage>
        <taxon>Bacteria</taxon>
        <taxon>Pseudomonadati</taxon>
        <taxon>Acidobacteriota</taxon>
        <taxon>Terriglobia</taxon>
        <taxon>Bryobacterales</taxon>
        <taxon>Bryobacteraceae</taxon>
        <taxon>Paludibaculum</taxon>
    </lineage>
</organism>
<gene>
    <name evidence="1" type="ORF">IRI77_13185</name>
</gene>
<protein>
    <submittedName>
        <fullName evidence="1">Uncharacterized protein</fullName>
    </submittedName>
</protein>
<keyword evidence="2" id="KW-1185">Reference proteome</keyword>
<dbReference type="AlphaFoldDB" id="A0A7S7NW55"/>
<evidence type="ECO:0000313" key="1">
    <source>
        <dbReference type="EMBL" id="QOY90855.1"/>
    </source>
</evidence>
<name>A0A7S7NW55_PALFE</name>
<evidence type="ECO:0000313" key="2">
    <source>
        <dbReference type="Proteomes" id="UP000593892"/>
    </source>
</evidence>
<dbReference type="KEGG" id="pfer:IRI77_13185"/>
<dbReference type="Proteomes" id="UP000593892">
    <property type="component" value="Chromosome"/>
</dbReference>
<reference evidence="1 2" key="1">
    <citation type="submission" date="2020-10" db="EMBL/GenBank/DDBJ databases">
        <title>Complete genome sequence of Paludibaculum fermentans P105T, a facultatively anaerobic acidobacterium capable of dissimilatory Fe(III) reduction.</title>
        <authorList>
            <person name="Dedysh S.N."/>
            <person name="Beletsky A.V."/>
            <person name="Kulichevskaya I.S."/>
            <person name="Mardanov A.V."/>
            <person name="Ravin N.V."/>
        </authorList>
    </citation>
    <scope>NUCLEOTIDE SEQUENCE [LARGE SCALE GENOMIC DNA]</scope>
    <source>
        <strain evidence="1 2">P105</strain>
    </source>
</reference>
<accession>A0A7S7NW55</accession>
<dbReference type="RefSeq" id="WP_194452512.1">
    <property type="nucleotide sequence ID" value="NZ_CP063849.1"/>
</dbReference>
<dbReference type="EMBL" id="CP063849">
    <property type="protein sequence ID" value="QOY90855.1"/>
    <property type="molecule type" value="Genomic_DNA"/>
</dbReference>
<proteinExistence type="predicted"/>
<sequence>MTQEMGRCAEEIRTCWQESEVALQRGDTDGANRAFGHAFEVVDTFPAIEEDDVRVLQFLCVLTWVKVSASLEVTGQEEEAHEARLQVFSLLDEMYTANPTTAGHIWPTSDFMRGFESEEAVDLVGRLYLLCSKAGRADSILWGRLFMDLDLRIHGDNPPTVN</sequence>